<feature type="transmembrane region" description="Helical" evidence="1">
    <location>
        <begin position="12"/>
        <end position="32"/>
    </location>
</feature>
<feature type="transmembrane region" description="Helical" evidence="1">
    <location>
        <begin position="80"/>
        <end position="98"/>
    </location>
</feature>
<dbReference type="Proteomes" id="UP000271125">
    <property type="component" value="Unassembled WGS sequence"/>
</dbReference>
<evidence type="ECO:0000313" key="3">
    <source>
        <dbReference type="Proteomes" id="UP000271125"/>
    </source>
</evidence>
<keyword evidence="1" id="KW-0472">Membrane</keyword>
<keyword evidence="1" id="KW-1133">Transmembrane helix</keyword>
<evidence type="ECO:0000256" key="1">
    <source>
        <dbReference type="SAM" id="Phobius"/>
    </source>
</evidence>
<feature type="transmembrane region" description="Helical" evidence="1">
    <location>
        <begin position="39"/>
        <end position="60"/>
    </location>
</feature>
<proteinExistence type="predicted"/>
<name>A0A660SLW7_UNCT6</name>
<dbReference type="EMBL" id="QNBD01000077">
    <property type="protein sequence ID" value="RKX71747.1"/>
    <property type="molecule type" value="Genomic_DNA"/>
</dbReference>
<dbReference type="AlphaFoldDB" id="A0A660SLW7"/>
<comment type="caution">
    <text evidence="2">The sequence shown here is derived from an EMBL/GenBank/DDBJ whole genome shotgun (WGS) entry which is preliminary data.</text>
</comment>
<keyword evidence="1" id="KW-0812">Transmembrane</keyword>
<organism evidence="2 3">
    <name type="scientific">candidate division TA06 bacterium</name>
    <dbReference type="NCBI Taxonomy" id="2250710"/>
    <lineage>
        <taxon>Bacteria</taxon>
        <taxon>Bacteria division TA06</taxon>
    </lineage>
</organism>
<reference evidence="2 3" key="1">
    <citation type="submission" date="2018-06" db="EMBL/GenBank/DDBJ databases">
        <title>Extensive metabolic versatility and redundancy in microbially diverse, dynamic hydrothermal sediments.</title>
        <authorList>
            <person name="Dombrowski N."/>
            <person name="Teske A."/>
            <person name="Baker B.J."/>
        </authorList>
    </citation>
    <scope>NUCLEOTIDE SEQUENCE [LARGE SCALE GENOMIC DNA]</scope>
    <source>
        <strain evidence="2">B10_G13</strain>
    </source>
</reference>
<gene>
    <name evidence="2" type="ORF">DRP43_02185</name>
</gene>
<accession>A0A660SLW7</accession>
<protein>
    <submittedName>
        <fullName evidence="2">Uncharacterized protein</fullName>
    </submittedName>
</protein>
<evidence type="ECO:0000313" key="2">
    <source>
        <dbReference type="EMBL" id="RKX71747.1"/>
    </source>
</evidence>
<sequence length="134" mass="14872">MAEHAWALPKGSVRSILALIFTTAICYIWVTVGQAPTEFFTLVVGIWAFYFGQKALATLVSPKTSVKKEEPHPLWLPKNTIRSILALEVTLVACYLWVTKGKVDPQVLKGAGIIVSFYFLQNAAKAVHERIKAK</sequence>